<dbReference type="GO" id="GO:0032259">
    <property type="term" value="P:methylation"/>
    <property type="evidence" value="ECO:0007669"/>
    <property type="project" value="UniProtKB-KW"/>
</dbReference>
<organism evidence="4 5">
    <name type="scientific">Ehrlichia minasensis</name>
    <dbReference type="NCBI Taxonomy" id="1242993"/>
    <lineage>
        <taxon>Bacteria</taxon>
        <taxon>Pseudomonadati</taxon>
        <taxon>Pseudomonadota</taxon>
        <taxon>Alphaproteobacteria</taxon>
        <taxon>Rickettsiales</taxon>
        <taxon>Anaplasmataceae</taxon>
        <taxon>Ehrlichia</taxon>
    </lineage>
</organism>
<proteinExistence type="predicted"/>
<dbReference type="PANTHER" id="PTHR13090:SF1">
    <property type="entry name" value="ARGININE-HYDROXYLASE NDUFAF5, MITOCHONDRIAL"/>
    <property type="match status" value="1"/>
</dbReference>
<dbReference type="Gene3D" id="3.40.50.150">
    <property type="entry name" value="Vaccinia Virus protein VP39"/>
    <property type="match status" value="1"/>
</dbReference>
<dbReference type="SUPFAM" id="SSF53335">
    <property type="entry name" value="S-adenosyl-L-methionine-dependent methyltransferases"/>
    <property type="match status" value="1"/>
</dbReference>
<dbReference type="GO" id="GO:0008757">
    <property type="term" value="F:S-adenosylmethionine-dependent methyltransferase activity"/>
    <property type="evidence" value="ECO:0007669"/>
    <property type="project" value="InterPro"/>
</dbReference>
<feature type="domain" description="Methyltransferase type 11" evidence="3">
    <location>
        <begin position="52"/>
        <end position="142"/>
    </location>
</feature>
<dbReference type="AlphaFoldDB" id="A0A4Q6I4N5"/>
<dbReference type="OrthoDB" id="9807911at2"/>
<evidence type="ECO:0000259" key="3">
    <source>
        <dbReference type="Pfam" id="PF08241"/>
    </source>
</evidence>
<dbReference type="Pfam" id="PF08241">
    <property type="entry name" value="Methyltransf_11"/>
    <property type="match status" value="1"/>
</dbReference>
<accession>A0A4Q6I4N5</accession>
<evidence type="ECO:0000313" key="5">
    <source>
        <dbReference type="Proteomes" id="UP000293377"/>
    </source>
</evidence>
<dbReference type="EMBL" id="QOHL01000006">
    <property type="protein sequence ID" value="RZB12832.1"/>
    <property type="molecule type" value="Genomic_DNA"/>
</dbReference>
<dbReference type="InterPro" id="IPR013216">
    <property type="entry name" value="Methyltransf_11"/>
</dbReference>
<reference evidence="4 5" key="1">
    <citation type="submission" date="2018-06" db="EMBL/GenBank/DDBJ databases">
        <title>Complete Genome Sequence of Ehrlichia minasensis Isolated From Cattle.</title>
        <authorList>
            <person name="Aguiar D.M."/>
            <person name="Araujo J.P.A.Jr."/>
            <person name="Nakazato L."/>
            <person name="Bard E."/>
            <person name="Cabezas-Cruz A."/>
        </authorList>
    </citation>
    <scope>NUCLEOTIDE SEQUENCE [LARGE SCALE GENOMIC DNA]</scope>
    <source>
        <strain evidence="4 5">B11</strain>
    </source>
</reference>
<dbReference type="InterPro" id="IPR050602">
    <property type="entry name" value="Malonyl-ACP_OMT"/>
</dbReference>
<protein>
    <submittedName>
        <fullName evidence="4">Methyltransferase domain-containing protein</fullName>
    </submittedName>
</protein>
<keyword evidence="1 4" id="KW-0489">Methyltransferase</keyword>
<sequence length="253" mass="29180">MVIQCESYTQKIQKAFSGAANSYDEFSYIQDAILRELCSTVQLENCDKKNILDVGCGTGNISKFLDVTNHNFIQVDLSREMCVVAKEKNNVLSVNCNMDMMPFCENLFDIVIASMVLQWSCDINLSLLELLRVMKPNGMLYIAIPIFGTLIELNSVIEKIGKSFSKFYQMDELTSILNSLDVEIQYIFCCNYRQYHKSFFSLLLSMKLTGTYAKKIDDKQYDIFSISRIYKKLYSSQNCVFSSWNIMYLIVKK</sequence>
<evidence type="ECO:0000256" key="1">
    <source>
        <dbReference type="ARBA" id="ARBA00022603"/>
    </source>
</evidence>
<dbReference type="Proteomes" id="UP000293377">
    <property type="component" value="Unassembled WGS sequence"/>
</dbReference>
<dbReference type="STRING" id="1242993.ehr_00573"/>
<name>A0A4Q6I4N5_9RICK</name>
<dbReference type="RefSeq" id="WP_045171219.1">
    <property type="nucleotide sequence ID" value="NZ_QOHL01000006.1"/>
</dbReference>
<evidence type="ECO:0000313" key="4">
    <source>
        <dbReference type="EMBL" id="RZB12832.1"/>
    </source>
</evidence>
<gene>
    <name evidence="4" type="ORF">DRF75_01825</name>
</gene>
<evidence type="ECO:0000256" key="2">
    <source>
        <dbReference type="ARBA" id="ARBA00022679"/>
    </source>
</evidence>
<dbReference type="CDD" id="cd02440">
    <property type="entry name" value="AdoMet_MTases"/>
    <property type="match status" value="1"/>
</dbReference>
<comment type="caution">
    <text evidence="4">The sequence shown here is derived from an EMBL/GenBank/DDBJ whole genome shotgun (WGS) entry which is preliminary data.</text>
</comment>
<keyword evidence="2 4" id="KW-0808">Transferase</keyword>
<keyword evidence="5" id="KW-1185">Reference proteome</keyword>
<dbReference type="PANTHER" id="PTHR13090">
    <property type="entry name" value="ARGININE-HYDROXYLASE NDUFAF5, MITOCHONDRIAL"/>
    <property type="match status" value="1"/>
</dbReference>
<dbReference type="InterPro" id="IPR029063">
    <property type="entry name" value="SAM-dependent_MTases_sf"/>
</dbReference>